<dbReference type="InterPro" id="IPR013525">
    <property type="entry name" value="ABC2_TM"/>
</dbReference>
<comment type="similarity">
    <text evidence="6">Belongs to the ABC-2 integral membrane protein family.</text>
</comment>
<comment type="subcellular location">
    <subcellularLocation>
        <location evidence="6">Cell membrane</location>
        <topology evidence="6">Multi-pass membrane protein</topology>
    </subcellularLocation>
    <subcellularLocation>
        <location evidence="1">Membrane</location>
        <topology evidence="1">Multi-pass membrane protein</topology>
    </subcellularLocation>
</comment>
<dbReference type="PANTHER" id="PTHR43027:SF2">
    <property type="entry name" value="TRANSPORT PERMEASE PROTEIN"/>
    <property type="match status" value="1"/>
</dbReference>
<dbReference type="GO" id="GO:0140359">
    <property type="term" value="F:ABC-type transporter activity"/>
    <property type="evidence" value="ECO:0007669"/>
    <property type="project" value="InterPro"/>
</dbReference>
<accession>A0AA47AAH6</accession>
<evidence type="ECO:0000313" key="8">
    <source>
        <dbReference type="EMBL" id="UZF44078.1"/>
    </source>
</evidence>
<dbReference type="InterPro" id="IPR052902">
    <property type="entry name" value="ABC-2_transporter"/>
</dbReference>
<evidence type="ECO:0000256" key="2">
    <source>
        <dbReference type="ARBA" id="ARBA00022692"/>
    </source>
</evidence>
<keyword evidence="6" id="KW-1003">Cell membrane</keyword>
<feature type="transmembrane region" description="Helical" evidence="6">
    <location>
        <begin position="242"/>
        <end position="263"/>
    </location>
</feature>
<sequence length="266" mass="28048">MTDPTVRTRLVETSTTGTPAMSASTAVLRTEARLFTREPGALFWILVFPTLLLVILGMIPGFREPDPDLGGLRVIDLYVPVAILLAMIVAGVQTMPAVLSSYRERGILRRLAVTPASPSHLLTAQIVVHAIAVLASVVLALIVGRAAFGVAFPAQPWGYALAVLVTLAAALSAGATLAAVAPSVRIAQTLGTIVFFPLMFSAGVWLPVQAMPELLRRIVELTPFGAAAQLLDETAAGGLPNLGGIAVVVGWTVVLTGVAIRWFRWQ</sequence>
<dbReference type="EMBL" id="CP083974">
    <property type="protein sequence ID" value="UZF44078.1"/>
    <property type="molecule type" value="Genomic_DNA"/>
</dbReference>
<dbReference type="PROSITE" id="PS51012">
    <property type="entry name" value="ABC_TM2"/>
    <property type="match status" value="1"/>
</dbReference>
<dbReference type="AlphaFoldDB" id="A0AA47AAH6"/>
<keyword evidence="4 6" id="KW-0472">Membrane</keyword>
<gene>
    <name evidence="8" type="ORF">KUM34_019725</name>
</gene>
<feature type="transmembrane region" description="Helical" evidence="6">
    <location>
        <begin position="41"/>
        <end position="62"/>
    </location>
</feature>
<evidence type="ECO:0000313" key="9">
    <source>
        <dbReference type="Proteomes" id="UP001162740"/>
    </source>
</evidence>
<keyword evidence="6" id="KW-0813">Transport</keyword>
<reference evidence="8 9" key="1">
    <citation type="journal article" date="2021" name="Front. Microbiol.">
        <title>Bacterial Transformation of Aromatic Monomers in Softwood Black Liquor.</title>
        <authorList>
            <person name="Navas L.E."/>
            <person name="Dexter G."/>
            <person name="Liu J."/>
            <person name="Levy-Booth D."/>
            <person name="Cho M."/>
            <person name="Jang S.K."/>
            <person name="Mansfield S.D."/>
            <person name="Renneckar S."/>
            <person name="Mohn W.W."/>
            <person name="Eltis L.D."/>
        </authorList>
    </citation>
    <scope>NUCLEOTIDE SEQUENCE [LARGE SCALE GENOMIC DNA]</scope>
    <source>
        <strain evidence="8 9">GD02</strain>
    </source>
</reference>
<dbReference type="InterPro" id="IPR000412">
    <property type="entry name" value="ABC_2_transport"/>
</dbReference>
<evidence type="ECO:0000256" key="1">
    <source>
        <dbReference type="ARBA" id="ARBA00004141"/>
    </source>
</evidence>
<evidence type="ECO:0000256" key="6">
    <source>
        <dbReference type="RuleBase" id="RU361157"/>
    </source>
</evidence>
<evidence type="ECO:0000256" key="4">
    <source>
        <dbReference type="ARBA" id="ARBA00023136"/>
    </source>
</evidence>
<dbReference type="PANTHER" id="PTHR43027">
    <property type="entry name" value="DOXORUBICIN RESISTANCE ABC TRANSPORTER PERMEASE PROTEIN DRRC-RELATED"/>
    <property type="match status" value="1"/>
</dbReference>
<evidence type="ECO:0000259" key="7">
    <source>
        <dbReference type="PROSITE" id="PS51012"/>
    </source>
</evidence>
<dbReference type="InterPro" id="IPR047817">
    <property type="entry name" value="ABC2_TM_bact-type"/>
</dbReference>
<dbReference type="GO" id="GO:0046677">
    <property type="term" value="P:response to antibiotic"/>
    <property type="evidence" value="ECO:0007669"/>
    <property type="project" value="UniProtKB-KW"/>
</dbReference>
<dbReference type="Proteomes" id="UP001162740">
    <property type="component" value="Chromosome"/>
</dbReference>
<feature type="transmembrane region" description="Helical" evidence="6">
    <location>
        <begin position="77"/>
        <end position="99"/>
    </location>
</feature>
<organism evidence="8 9">
    <name type="scientific">Rhodococcus rhodochrous</name>
    <dbReference type="NCBI Taxonomy" id="1829"/>
    <lineage>
        <taxon>Bacteria</taxon>
        <taxon>Bacillati</taxon>
        <taxon>Actinomycetota</taxon>
        <taxon>Actinomycetes</taxon>
        <taxon>Mycobacteriales</taxon>
        <taxon>Nocardiaceae</taxon>
        <taxon>Rhodococcus</taxon>
    </lineage>
</organism>
<dbReference type="RefSeq" id="WP_095092050.1">
    <property type="nucleotide sequence ID" value="NZ_CBJNPB010000050.1"/>
</dbReference>
<feature type="transmembrane region" description="Helical" evidence="6">
    <location>
        <begin position="120"/>
        <end position="144"/>
    </location>
</feature>
<evidence type="ECO:0000256" key="5">
    <source>
        <dbReference type="ARBA" id="ARBA00023251"/>
    </source>
</evidence>
<keyword evidence="3 6" id="KW-1133">Transmembrane helix</keyword>
<proteinExistence type="inferred from homology"/>
<dbReference type="GO" id="GO:0043190">
    <property type="term" value="C:ATP-binding cassette (ABC) transporter complex"/>
    <property type="evidence" value="ECO:0007669"/>
    <property type="project" value="InterPro"/>
</dbReference>
<dbReference type="Pfam" id="PF01061">
    <property type="entry name" value="ABC2_membrane"/>
    <property type="match status" value="1"/>
</dbReference>
<feature type="transmembrane region" description="Helical" evidence="6">
    <location>
        <begin position="190"/>
        <end position="208"/>
    </location>
</feature>
<protein>
    <recommendedName>
        <fullName evidence="6">Transport permease protein</fullName>
    </recommendedName>
</protein>
<dbReference type="PIRSF" id="PIRSF006648">
    <property type="entry name" value="DrrB"/>
    <property type="match status" value="1"/>
</dbReference>
<keyword evidence="5" id="KW-0046">Antibiotic resistance</keyword>
<keyword evidence="2 6" id="KW-0812">Transmembrane</keyword>
<evidence type="ECO:0000256" key="3">
    <source>
        <dbReference type="ARBA" id="ARBA00022989"/>
    </source>
</evidence>
<name>A0AA47AAH6_RHORH</name>
<feature type="domain" description="ABC transmembrane type-2" evidence="7">
    <location>
        <begin position="40"/>
        <end position="266"/>
    </location>
</feature>
<feature type="transmembrane region" description="Helical" evidence="6">
    <location>
        <begin position="156"/>
        <end position="178"/>
    </location>
</feature>